<dbReference type="Gene3D" id="2.60.120.10">
    <property type="entry name" value="Jelly Rolls"/>
    <property type="match status" value="1"/>
</dbReference>
<evidence type="ECO:0000259" key="4">
    <source>
        <dbReference type="PROSITE" id="PS50042"/>
    </source>
</evidence>
<dbReference type="SUPFAM" id="SSF51206">
    <property type="entry name" value="cAMP-binding domain-like"/>
    <property type="match status" value="1"/>
</dbReference>
<dbReference type="PANTHER" id="PTHR47823">
    <property type="entry name" value="ION_TRANS DOMAIN-CONTAINING PROTEIN"/>
    <property type="match status" value="1"/>
</dbReference>
<dbReference type="EMBL" id="FQTY01000028">
    <property type="protein sequence ID" value="SHF19964.1"/>
    <property type="molecule type" value="Genomic_DNA"/>
</dbReference>
<sequence length="236" mass="28002">MHSILREISEISNTRISDFEELFQEDFYETLDHCQVVTVEAGVRFVAVDEVINTIWILLSGQVKALEEYSTGETYTFKKFPAPEVFGEMEALADITKFRATLITESQCVFLNIPVDIYQEFLKNNSQYLYRRTNIILKRVLDEQKHMRMFLMIKSIDRIKIYLIQHYQLYAKDHICILRITRQQIAEETGYAVKTVNRVIKKLEEQNLLKIEGQRIIITEIQYEKMFKSVENYVNY</sequence>
<dbReference type="CDD" id="cd00038">
    <property type="entry name" value="CAP_ED"/>
    <property type="match status" value="1"/>
</dbReference>
<keyword evidence="3" id="KW-0804">Transcription</keyword>
<dbReference type="Proteomes" id="UP000184114">
    <property type="component" value="Unassembled WGS sequence"/>
</dbReference>
<dbReference type="InterPro" id="IPR018490">
    <property type="entry name" value="cNMP-bd_dom_sf"/>
</dbReference>
<dbReference type="SMART" id="SM00419">
    <property type="entry name" value="HTH_CRP"/>
    <property type="match status" value="1"/>
</dbReference>
<keyword evidence="2" id="KW-0238">DNA-binding</keyword>
<keyword evidence="1" id="KW-0805">Transcription regulation</keyword>
<dbReference type="GO" id="GO:0003677">
    <property type="term" value="F:DNA binding"/>
    <property type="evidence" value="ECO:0007669"/>
    <property type="project" value="UniProtKB-KW"/>
</dbReference>
<evidence type="ECO:0000313" key="6">
    <source>
        <dbReference type="EMBL" id="SHF19964.1"/>
    </source>
</evidence>
<dbReference type="PROSITE" id="PS51063">
    <property type="entry name" value="HTH_CRP_2"/>
    <property type="match status" value="1"/>
</dbReference>
<dbReference type="Gene3D" id="1.10.10.10">
    <property type="entry name" value="Winged helix-like DNA-binding domain superfamily/Winged helix DNA-binding domain"/>
    <property type="match status" value="1"/>
</dbReference>
<proteinExistence type="predicted"/>
<dbReference type="Pfam" id="PF00027">
    <property type="entry name" value="cNMP_binding"/>
    <property type="match status" value="1"/>
</dbReference>
<dbReference type="AlphaFoldDB" id="A0A1M4ZPN4"/>
<evidence type="ECO:0000256" key="3">
    <source>
        <dbReference type="ARBA" id="ARBA00023163"/>
    </source>
</evidence>
<feature type="domain" description="HTH crp-type" evidence="5">
    <location>
        <begin position="153"/>
        <end position="222"/>
    </location>
</feature>
<organism evidence="6 7">
    <name type="scientific">Tissierella praeacuta DSM 18095</name>
    <dbReference type="NCBI Taxonomy" id="1123404"/>
    <lineage>
        <taxon>Bacteria</taxon>
        <taxon>Bacillati</taxon>
        <taxon>Bacillota</taxon>
        <taxon>Tissierellia</taxon>
        <taxon>Tissierellales</taxon>
        <taxon>Tissierellaceae</taxon>
        <taxon>Tissierella</taxon>
    </lineage>
</organism>
<dbReference type="STRING" id="1123404.SAMN02745784_03140"/>
<dbReference type="InterPro" id="IPR012318">
    <property type="entry name" value="HTH_CRP"/>
</dbReference>
<dbReference type="PRINTS" id="PR00034">
    <property type="entry name" value="HTHCRP"/>
</dbReference>
<evidence type="ECO:0000256" key="2">
    <source>
        <dbReference type="ARBA" id="ARBA00023125"/>
    </source>
</evidence>
<name>A0A1M4ZPN4_9FIRM</name>
<evidence type="ECO:0000259" key="5">
    <source>
        <dbReference type="PROSITE" id="PS51063"/>
    </source>
</evidence>
<dbReference type="SUPFAM" id="SSF46785">
    <property type="entry name" value="Winged helix' DNA-binding domain"/>
    <property type="match status" value="1"/>
</dbReference>
<dbReference type="GeneID" id="90994205"/>
<dbReference type="RefSeq" id="WP_072978012.1">
    <property type="nucleotide sequence ID" value="NZ_FQTY01000028.1"/>
</dbReference>
<protein>
    <submittedName>
        <fullName evidence="6">Cyclic nucleotide-binding domain-containing protein</fullName>
    </submittedName>
</protein>
<accession>A0A1M4ZPN4</accession>
<dbReference type="InterPro" id="IPR000595">
    <property type="entry name" value="cNMP-bd_dom"/>
</dbReference>
<gene>
    <name evidence="6" type="ORF">SAMN02745784_03140</name>
</gene>
<dbReference type="Pfam" id="PF13545">
    <property type="entry name" value="HTH_Crp_2"/>
    <property type="match status" value="1"/>
</dbReference>
<dbReference type="InterPro" id="IPR036390">
    <property type="entry name" value="WH_DNA-bd_sf"/>
</dbReference>
<dbReference type="PROSITE" id="PS50042">
    <property type="entry name" value="CNMP_BINDING_3"/>
    <property type="match status" value="1"/>
</dbReference>
<dbReference type="InterPro" id="IPR036388">
    <property type="entry name" value="WH-like_DNA-bd_sf"/>
</dbReference>
<dbReference type="InterPro" id="IPR014710">
    <property type="entry name" value="RmlC-like_jellyroll"/>
</dbReference>
<dbReference type="GO" id="GO:0006355">
    <property type="term" value="P:regulation of DNA-templated transcription"/>
    <property type="evidence" value="ECO:0007669"/>
    <property type="project" value="InterPro"/>
</dbReference>
<feature type="domain" description="Cyclic nucleotide-binding" evidence="4">
    <location>
        <begin position="18"/>
        <end position="139"/>
    </location>
</feature>
<evidence type="ECO:0000256" key="1">
    <source>
        <dbReference type="ARBA" id="ARBA00023015"/>
    </source>
</evidence>
<reference evidence="7" key="1">
    <citation type="submission" date="2016-11" db="EMBL/GenBank/DDBJ databases">
        <authorList>
            <person name="Varghese N."/>
            <person name="Submissions S."/>
        </authorList>
    </citation>
    <scope>NUCLEOTIDE SEQUENCE [LARGE SCALE GENOMIC DNA]</scope>
    <source>
        <strain evidence="7">DSM 18095</strain>
    </source>
</reference>
<dbReference type="PANTHER" id="PTHR47823:SF9">
    <property type="entry name" value="CHROMOSOME UNDETERMINED SCAFFOLD_10, WHOLE GENOME SHOTGUN SEQUENCE"/>
    <property type="match status" value="1"/>
</dbReference>
<evidence type="ECO:0000313" key="7">
    <source>
        <dbReference type="Proteomes" id="UP000184114"/>
    </source>
</evidence>
<keyword evidence="7" id="KW-1185">Reference proteome</keyword>